<sequence length="146" mass="17090">MNHVHHPYKRQLTMIPSKQQHSRGFSVIDKDFRVSVFEFIKEPSLLFLQAKYVDPCIYIASAISTHPHHSKHPHDLTTSFAHLYILVGKISCCQRRPEFEESHPVTSYSRLRCTRTRRRRRNIAGELTGGTRKSTTGNTFFDLHQW</sequence>
<organism evidence="1 2">
    <name type="scientific">Helianthus annuus</name>
    <name type="common">Common sunflower</name>
    <dbReference type="NCBI Taxonomy" id="4232"/>
    <lineage>
        <taxon>Eukaryota</taxon>
        <taxon>Viridiplantae</taxon>
        <taxon>Streptophyta</taxon>
        <taxon>Embryophyta</taxon>
        <taxon>Tracheophyta</taxon>
        <taxon>Spermatophyta</taxon>
        <taxon>Magnoliopsida</taxon>
        <taxon>eudicotyledons</taxon>
        <taxon>Gunneridae</taxon>
        <taxon>Pentapetalae</taxon>
        <taxon>asterids</taxon>
        <taxon>campanulids</taxon>
        <taxon>Asterales</taxon>
        <taxon>Asteraceae</taxon>
        <taxon>Asteroideae</taxon>
        <taxon>Heliantheae alliance</taxon>
        <taxon>Heliantheae</taxon>
        <taxon>Helianthus</taxon>
    </lineage>
</organism>
<accession>A0A251V2T5</accession>
<dbReference type="InParanoid" id="A0A251V2T5"/>
<reference evidence="2" key="1">
    <citation type="journal article" date="2017" name="Nature">
        <title>The sunflower genome provides insights into oil metabolism, flowering and Asterid evolution.</title>
        <authorList>
            <person name="Badouin H."/>
            <person name="Gouzy J."/>
            <person name="Grassa C.J."/>
            <person name="Murat F."/>
            <person name="Staton S.E."/>
            <person name="Cottret L."/>
            <person name="Lelandais-Briere C."/>
            <person name="Owens G.L."/>
            <person name="Carrere S."/>
            <person name="Mayjonade B."/>
            <person name="Legrand L."/>
            <person name="Gill N."/>
            <person name="Kane N.C."/>
            <person name="Bowers J.E."/>
            <person name="Hubner S."/>
            <person name="Bellec A."/>
            <person name="Berard A."/>
            <person name="Berges H."/>
            <person name="Blanchet N."/>
            <person name="Boniface M.C."/>
            <person name="Brunel D."/>
            <person name="Catrice O."/>
            <person name="Chaidir N."/>
            <person name="Claudel C."/>
            <person name="Donnadieu C."/>
            <person name="Faraut T."/>
            <person name="Fievet G."/>
            <person name="Helmstetter N."/>
            <person name="King M."/>
            <person name="Knapp S.J."/>
            <person name="Lai Z."/>
            <person name="Le Paslier M.C."/>
            <person name="Lippi Y."/>
            <person name="Lorenzon L."/>
            <person name="Mandel J.R."/>
            <person name="Marage G."/>
            <person name="Marchand G."/>
            <person name="Marquand E."/>
            <person name="Bret-Mestries E."/>
            <person name="Morien E."/>
            <person name="Nambeesan S."/>
            <person name="Nguyen T."/>
            <person name="Pegot-Espagnet P."/>
            <person name="Pouilly N."/>
            <person name="Raftis F."/>
            <person name="Sallet E."/>
            <person name="Schiex T."/>
            <person name="Thomas J."/>
            <person name="Vandecasteele C."/>
            <person name="Vares D."/>
            <person name="Vear F."/>
            <person name="Vautrin S."/>
            <person name="Crespi M."/>
            <person name="Mangin B."/>
            <person name="Burke J.M."/>
            <person name="Salse J."/>
            <person name="Munos S."/>
            <person name="Vincourt P."/>
            <person name="Rieseberg L.H."/>
            <person name="Langlade N.B."/>
        </authorList>
    </citation>
    <scope>NUCLEOTIDE SEQUENCE [LARGE SCALE GENOMIC DNA]</scope>
    <source>
        <strain evidence="2">cv. SF193</strain>
    </source>
</reference>
<evidence type="ECO:0000313" key="1">
    <source>
        <dbReference type="EMBL" id="OTG29910.1"/>
    </source>
</evidence>
<name>A0A251V2T5_HELAN</name>
<protein>
    <submittedName>
        <fullName evidence="1">Uncharacterized protein</fullName>
    </submittedName>
</protein>
<dbReference type="Proteomes" id="UP000215914">
    <property type="component" value="Chromosome 4"/>
</dbReference>
<proteinExistence type="predicted"/>
<dbReference type="AlphaFoldDB" id="A0A251V2T5"/>
<gene>
    <name evidence="1" type="ORF">HannXRQ_Chr04g0127311</name>
</gene>
<dbReference type="EMBL" id="CM007893">
    <property type="protein sequence ID" value="OTG29910.1"/>
    <property type="molecule type" value="Genomic_DNA"/>
</dbReference>
<evidence type="ECO:0000313" key="2">
    <source>
        <dbReference type="Proteomes" id="UP000215914"/>
    </source>
</evidence>
<keyword evidence="2" id="KW-1185">Reference proteome</keyword>